<sequence length="260" mass="28238">MPVGRQPASVQVVGYRSRVEDHAGLLLAEEGSVSLERLNPGTELSYSLGERHCAGEVDGEVHHACENPSAPYCPEHTSRWPCARCTGECDKPIEACDEKHAVYLAAFAPDTVKVGVTRSWRLETRLREQGADRAAHLRTVADGRIARQIEADIAGELGDRVRVPTKIAGFDESVDDAFWEGLLAEYDPLSTYEFDYGLSLAKRPMAETLATGTVRGTKGRVAVIDNNGSTYAVDLRQLVGYELTDGGTDRDLQSSLGAFG</sequence>
<keyword evidence="2" id="KW-1185">Reference proteome</keyword>
<dbReference type="AlphaFoldDB" id="A0A8J7Y263"/>
<gene>
    <name evidence="1" type="ORF">KTS45_01655</name>
</gene>
<evidence type="ECO:0000313" key="2">
    <source>
        <dbReference type="Proteomes" id="UP000766550"/>
    </source>
</evidence>
<organism evidence="1 2">
    <name type="scientific">Haloarcula limicola</name>
    <dbReference type="NCBI Taxonomy" id="1429915"/>
    <lineage>
        <taxon>Archaea</taxon>
        <taxon>Methanobacteriati</taxon>
        <taxon>Methanobacteriota</taxon>
        <taxon>Stenosarchaea group</taxon>
        <taxon>Halobacteria</taxon>
        <taxon>Halobacteriales</taxon>
        <taxon>Haloarculaceae</taxon>
        <taxon>Haloarcula</taxon>
    </lineage>
</organism>
<comment type="caution">
    <text evidence="1">The sequence shown here is derived from an EMBL/GenBank/DDBJ whole genome shotgun (WGS) entry which is preliminary data.</text>
</comment>
<dbReference type="Pfam" id="PF10977">
    <property type="entry name" value="DUF2797"/>
    <property type="match status" value="1"/>
</dbReference>
<proteinExistence type="predicted"/>
<evidence type="ECO:0000313" key="1">
    <source>
        <dbReference type="EMBL" id="MBV0922895.1"/>
    </source>
</evidence>
<accession>A0A8J7Y263</accession>
<dbReference type="OrthoDB" id="45375at2157"/>
<dbReference type="Proteomes" id="UP000766550">
    <property type="component" value="Unassembled WGS sequence"/>
</dbReference>
<reference evidence="1 2" key="1">
    <citation type="submission" date="2021-06" db="EMBL/GenBank/DDBJ databases">
        <title>New haloarchaea isolates fom saline soil.</title>
        <authorList>
            <person name="Duran-Viseras A."/>
            <person name="Sanchez-Porro C.S."/>
            <person name="Ventosa A."/>
        </authorList>
    </citation>
    <scope>NUCLEOTIDE SEQUENCE [LARGE SCALE GENOMIC DNA]</scope>
    <source>
        <strain evidence="1 2">JCM 183640</strain>
    </source>
</reference>
<protein>
    <submittedName>
        <fullName evidence="1">DUF2797 domain-containing protein</fullName>
    </submittedName>
</protein>
<dbReference type="InterPro" id="IPR021246">
    <property type="entry name" value="DUF2797"/>
</dbReference>
<dbReference type="EMBL" id="JAHQXF010000001">
    <property type="protein sequence ID" value="MBV0922895.1"/>
    <property type="molecule type" value="Genomic_DNA"/>
</dbReference>
<name>A0A8J7Y263_9EURY</name>